<keyword evidence="9" id="KW-1185">Reference proteome</keyword>
<gene>
    <name evidence="8" type="ORF">K458DRAFT_430175</name>
</gene>
<evidence type="ECO:0000313" key="9">
    <source>
        <dbReference type="Proteomes" id="UP000799291"/>
    </source>
</evidence>
<name>A0A6G1J732_9PLEO</name>
<feature type="compositionally biased region" description="Low complexity" evidence="5">
    <location>
        <begin position="142"/>
        <end position="185"/>
    </location>
</feature>
<dbReference type="AlphaFoldDB" id="A0A6G1J732"/>
<keyword evidence="2 6" id="KW-0812">Transmembrane</keyword>
<evidence type="ECO:0000256" key="5">
    <source>
        <dbReference type="SAM" id="MobiDB-lite"/>
    </source>
</evidence>
<dbReference type="EMBL" id="MU005577">
    <property type="protein sequence ID" value="KAF2686326.1"/>
    <property type="molecule type" value="Genomic_DNA"/>
</dbReference>
<feature type="region of interest" description="Disordered" evidence="5">
    <location>
        <begin position="278"/>
        <end position="299"/>
    </location>
</feature>
<dbReference type="OrthoDB" id="3797514at2759"/>
<reference evidence="8" key="1">
    <citation type="journal article" date="2020" name="Stud. Mycol.">
        <title>101 Dothideomycetes genomes: a test case for predicting lifestyles and emergence of pathogens.</title>
        <authorList>
            <person name="Haridas S."/>
            <person name="Albert R."/>
            <person name="Binder M."/>
            <person name="Bloem J."/>
            <person name="Labutti K."/>
            <person name="Salamov A."/>
            <person name="Andreopoulos B."/>
            <person name="Baker S."/>
            <person name="Barry K."/>
            <person name="Bills G."/>
            <person name="Bluhm B."/>
            <person name="Cannon C."/>
            <person name="Castanera R."/>
            <person name="Culley D."/>
            <person name="Daum C."/>
            <person name="Ezra D."/>
            <person name="Gonzalez J."/>
            <person name="Henrissat B."/>
            <person name="Kuo A."/>
            <person name="Liang C."/>
            <person name="Lipzen A."/>
            <person name="Lutzoni F."/>
            <person name="Magnuson J."/>
            <person name="Mondo S."/>
            <person name="Nolan M."/>
            <person name="Ohm R."/>
            <person name="Pangilinan J."/>
            <person name="Park H.-J."/>
            <person name="Ramirez L."/>
            <person name="Alfaro M."/>
            <person name="Sun H."/>
            <person name="Tritt A."/>
            <person name="Yoshinaga Y."/>
            <person name="Zwiers L.-H."/>
            <person name="Turgeon B."/>
            <person name="Goodwin S."/>
            <person name="Spatafora J."/>
            <person name="Crous P."/>
            <person name="Grigoriev I."/>
        </authorList>
    </citation>
    <scope>NUCLEOTIDE SEQUENCE</scope>
    <source>
        <strain evidence="8">CBS 122367</strain>
    </source>
</reference>
<evidence type="ECO:0000256" key="7">
    <source>
        <dbReference type="SAM" id="SignalP"/>
    </source>
</evidence>
<dbReference type="Proteomes" id="UP000799291">
    <property type="component" value="Unassembled WGS sequence"/>
</dbReference>
<dbReference type="InterPro" id="IPR051694">
    <property type="entry name" value="Immunoregulatory_rcpt-like"/>
</dbReference>
<evidence type="ECO:0000313" key="8">
    <source>
        <dbReference type="EMBL" id="KAF2686326.1"/>
    </source>
</evidence>
<dbReference type="GO" id="GO:0016020">
    <property type="term" value="C:membrane"/>
    <property type="evidence" value="ECO:0007669"/>
    <property type="project" value="UniProtKB-SubCell"/>
</dbReference>
<accession>A0A6G1J732</accession>
<feature type="compositionally biased region" description="Low complexity" evidence="5">
    <location>
        <begin position="192"/>
        <end position="204"/>
    </location>
</feature>
<comment type="subcellular location">
    <subcellularLocation>
        <location evidence="1">Membrane</location>
        <topology evidence="1">Single-pass membrane protein</topology>
    </subcellularLocation>
</comment>
<sequence length="299" mass="31218">MGLAVRRVLVVLGALLLVPRTLAQFLVPNQDVEDLTEKWAVGQTINIAWEGWAAGGEQPKNCDLWITTFRDGAIEERILANVDLESPGNFDWKVNLTSAQVSKDPQFVLRFVEHVDSNPPEYPPTSPMMGSRGFYIYPAAASTSSSSTPTPTPTTSSISTSSAFTTGTTTSSGTAAATTSSSETSAPEDADSSTGSGSSSTTGNKTKKKKKSNTAAIAGGVVGGLVVLAAILGGVLALLRRAKQKKKAAAAYGPHEKGVTIYAHEMETPAVELGSSDYPAMELQGSTPAGHYAPKPASR</sequence>
<feature type="region of interest" description="Disordered" evidence="5">
    <location>
        <begin position="142"/>
        <end position="213"/>
    </location>
</feature>
<feature type="chain" id="PRO_5026032560" description="Mid2 domain-containing protein" evidence="7">
    <location>
        <begin position="24"/>
        <end position="299"/>
    </location>
</feature>
<keyword evidence="7" id="KW-0732">Signal</keyword>
<evidence type="ECO:0000256" key="2">
    <source>
        <dbReference type="ARBA" id="ARBA00022692"/>
    </source>
</evidence>
<evidence type="ECO:0000256" key="3">
    <source>
        <dbReference type="ARBA" id="ARBA00022989"/>
    </source>
</evidence>
<dbReference type="PANTHER" id="PTHR15549:SF26">
    <property type="entry name" value="AXIAL BUDDING PATTERN PROTEIN 2-RELATED"/>
    <property type="match status" value="1"/>
</dbReference>
<keyword evidence="3 6" id="KW-1133">Transmembrane helix</keyword>
<dbReference type="GO" id="GO:0071944">
    <property type="term" value="C:cell periphery"/>
    <property type="evidence" value="ECO:0007669"/>
    <property type="project" value="UniProtKB-ARBA"/>
</dbReference>
<feature type="transmembrane region" description="Helical" evidence="6">
    <location>
        <begin position="215"/>
        <end position="239"/>
    </location>
</feature>
<keyword evidence="4 6" id="KW-0472">Membrane</keyword>
<dbReference type="PANTHER" id="PTHR15549">
    <property type="entry name" value="PAIRED IMMUNOGLOBULIN-LIKE TYPE 2 RECEPTOR"/>
    <property type="match status" value="1"/>
</dbReference>
<evidence type="ECO:0000256" key="1">
    <source>
        <dbReference type="ARBA" id="ARBA00004167"/>
    </source>
</evidence>
<protein>
    <recommendedName>
        <fullName evidence="10">Mid2 domain-containing protein</fullName>
    </recommendedName>
</protein>
<evidence type="ECO:0000256" key="4">
    <source>
        <dbReference type="ARBA" id="ARBA00023136"/>
    </source>
</evidence>
<feature type="signal peptide" evidence="7">
    <location>
        <begin position="1"/>
        <end position="23"/>
    </location>
</feature>
<evidence type="ECO:0008006" key="10">
    <source>
        <dbReference type="Google" id="ProtNLM"/>
    </source>
</evidence>
<organism evidence="8 9">
    <name type="scientific">Lentithecium fluviatile CBS 122367</name>
    <dbReference type="NCBI Taxonomy" id="1168545"/>
    <lineage>
        <taxon>Eukaryota</taxon>
        <taxon>Fungi</taxon>
        <taxon>Dikarya</taxon>
        <taxon>Ascomycota</taxon>
        <taxon>Pezizomycotina</taxon>
        <taxon>Dothideomycetes</taxon>
        <taxon>Pleosporomycetidae</taxon>
        <taxon>Pleosporales</taxon>
        <taxon>Massarineae</taxon>
        <taxon>Lentitheciaceae</taxon>
        <taxon>Lentithecium</taxon>
    </lineage>
</organism>
<evidence type="ECO:0000256" key="6">
    <source>
        <dbReference type="SAM" id="Phobius"/>
    </source>
</evidence>
<proteinExistence type="predicted"/>